<dbReference type="EMBL" id="WEGJ01000002">
    <property type="protein sequence ID" value="MQY10603.1"/>
    <property type="molecule type" value="Genomic_DNA"/>
</dbReference>
<comment type="caution">
    <text evidence="2">The sequence shown here is derived from an EMBL/GenBank/DDBJ whole genome shotgun (WGS) entry which is preliminary data.</text>
</comment>
<evidence type="ECO:0000313" key="2">
    <source>
        <dbReference type="EMBL" id="MQY10603.1"/>
    </source>
</evidence>
<name>A0A7K0CB55_9ACTN</name>
<evidence type="ECO:0000256" key="1">
    <source>
        <dbReference type="SAM" id="Phobius"/>
    </source>
</evidence>
<protein>
    <submittedName>
        <fullName evidence="2">Uncharacterized protein</fullName>
    </submittedName>
</protein>
<gene>
    <name evidence="2" type="ORF">SRB5_07140</name>
</gene>
<evidence type="ECO:0000313" key="3">
    <source>
        <dbReference type="Proteomes" id="UP000466345"/>
    </source>
</evidence>
<proteinExistence type="predicted"/>
<sequence>MSTRKLQIVLAVLIALHALGWLVWLIREGL</sequence>
<feature type="transmembrane region" description="Helical" evidence="1">
    <location>
        <begin position="6"/>
        <end position="26"/>
    </location>
</feature>
<reference evidence="2 3" key="1">
    <citation type="submission" date="2019-10" db="EMBL/GenBank/DDBJ databases">
        <title>Streptomyces smaragdinus sp. nov. and Streptomyces fabii sp. nov., isolated from the gut of fungus growing-termite Macrotermes natalensis.</title>
        <authorList>
            <person name="Schwitalla J."/>
            <person name="Benndorf R."/>
            <person name="Martin K."/>
            <person name="De Beer W."/>
            <person name="Kaster A.-K."/>
            <person name="Vollmers J."/>
            <person name="Poulsen M."/>
            <person name="Beemelmanns C."/>
        </authorList>
    </citation>
    <scope>NUCLEOTIDE SEQUENCE [LARGE SCALE GENOMIC DNA]</scope>
    <source>
        <strain evidence="2 3">RB5</strain>
    </source>
</reference>
<dbReference type="Proteomes" id="UP000466345">
    <property type="component" value="Unassembled WGS sequence"/>
</dbReference>
<dbReference type="AlphaFoldDB" id="A0A7K0CB55"/>
<keyword evidence="3" id="KW-1185">Reference proteome</keyword>
<accession>A0A7K0CB55</accession>
<keyword evidence="1" id="KW-0472">Membrane</keyword>
<organism evidence="2 3">
    <name type="scientific">Streptomyces smaragdinus</name>
    <dbReference type="NCBI Taxonomy" id="2585196"/>
    <lineage>
        <taxon>Bacteria</taxon>
        <taxon>Bacillati</taxon>
        <taxon>Actinomycetota</taxon>
        <taxon>Actinomycetes</taxon>
        <taxon>Kitasatosporales</taxon>
        <taxon>Streptomycetaceae</taxon>
        <taxon>Streptomyces</taxon>
    </lineage>
</organism>
<keyword evidence="1" id="KW-1133">Transmembrane helix</keyword>
<keyword evidence="1" id="KW-0812">Transmembrane</keyword>